<gene>
    <name evidence="6" type="ORF">AABB28_05820</name>
</gene>
<evidence type="ECO:0000256" key="1">
    <source>
        <dbReference type="ARBA" id="ARBA00008919"/>
    </source>
</evidence>
<dbReference type="InterPro" id="IPR038577">
    <property type="entry name" value="GT10-like_C_sf"/>
</dbReference>
<dbReference type="Pfam" id="PF00852">
    <property type="entry name" value="Glyco_transf_10"/>
    <property type="match status" value="1"/>
</dbReference>
<reference evidence="6 7" key="1">
    <citation type="submission" date="2024-04" db="EMBL/GenBank/DDBJ databases">
        <title>Phylogenomic analyses of a clade within the roseobacter group suggest taxonomic reassignments of species of the genera Aestuariivita, Citreicella, Loktanella, Nautella, Pelagibaca, Ruegeria, Thalassobius, Thiobacimonas and Tropicibacter, and the proposal o.</title>
        <authorList>
            <person name="Jeon C.O."/>
        </authorList>
    </citation>
    <scope>NUCLEOTIDE SEQUENCE [LARGE SCALE GENOMIC DNA]</scope>
    <source>
        <strain evidence="6 7">G8-12</strain>
    </source>
</reference>
<evidence type="ECO:0000256" key="3">
    <source>
        <dbReference type="ARBA" id="ARBA00022679"/>
    </source>
</evidence>
<dbReference type="Proteomes" id="UP001451782">
    <property type="component" value="Chromosome"/>
</dbReference>
<comment type="similarity">
    <text evidence="1">Belongs to the glycosyltransferase 10 family.</text>
</comment>
<dbReference type="RefSeq" id="WP_342071151.1">
    <property type="nucleotide sequence ID" value="NZ_CP151762.1"/>
</dbReference>
<dbReference type="InterPro" id="IPR001503">
    <property type="entry name" value="Glyco_trans_10"/>
</dbReference>
<dbReference type="PANTHER" id="PTHR11929">
    <property type="entry name" value="ALPHA- 1,3 -FUCOSYLTRANSFERASE"/>
    <property type="match status" value="1"/>
</dbReference>
<name>A0AAN0M4M7_9RHOB</name>
<dbReference type="EMBL" id="CP151762">
    <property type="protein sequence ID" value="WZU64794.1"/>
    <property type="molecule type" value="Genomic_DNA"/>
</dbReference>
<dbReference type="InterPro" id="IPR041058">
    <property type="entry name" value="FucT_N"/>
</dbReference>
<protein>
    <submittedName>
        <fullName evidence="6">Glycosyltransferase family 10</fullName>
    </submittedName>
</protein>
<evidence type="ECO:0000313" key="7">
    <source>
        <dbReference type="Proteomes" id="UP001451782"/>
    </source>
</evidence>
<accession>A0AAN0M4M7</accession>
<dbReference type="KEGG" id="yag:AABB28_05820"/>
<sequence length="332" mass="38230">MWRGFEPRHSRVFVSLSKSYDVVIDPQDPEILVFSCFGMDHLDFDCVKLFVTGENIVPDFNLCDYAIGYHHLTFEDRYLRTSATSADDLFNDAAAVRNEVATTDLTARRFCNFIYSNGAADPVRDKLFHLLNDKKPVASLGHYLKNSDDVNLNRPGVDWGTSKIAVQRGFNFTIAFENSETSGYTTEKIAHAFMAGTIPIYWGDPRIAEDFNPRAFIHLRDFETPQDCANFVITLSEDAERMAAYLSEPVFRDNRVPDHLSDAHFDSFLNTIVSQPPAARPRRAPHGGRGNTYIRQRQAEQRILRKHAKFKRILRRFSPDRVVQFYARFFRR</sequence>
<dbReference type="SUPFAM" id="SSF53756">
    <property type="entry name" value="UDP-Glycosyltransferase/glycogen phosphorylase"/>
    <property type="match status" value="1"/>
</dbReference>
<keyword evidence="7" id="KW-1185">Reference proteome</keyword>
<dbReference type="Gene3D" id="3.40.50.11660">
    <property type="entry name" value="Glycosyl transferase family 10, C-terminal domain"/>
    <property type="match status" value="1"/>
</dbReference>
<organism evidence="6 7">
    <name type="scientific">Yoonia algicola</name>
    <dbReference type="NCBI Taxonomy" id="3137368"/>
    <lineage>
        <taxon>Bacteria</taxon>
        <taxon>Pseudomonadati</taxon>
        <taxon>Pseudomonadota</taxon>
        <taxon>Alphaproteobacteria</taxon>
        <taxon>Rhodobacterales</taxon>
        <taxon>Paracoccaceae</taxon>
        <taxon>Yoonia</taxon>
    </lineage>
</organism>
<dbReference type="InterPro" id="IPR055270">
    <property type="entry name" value="Glyco_tran_10_C"/>
</dbReference>
<evidence type="ECO:0000256" key="2">
    <source>
        <dbReference type="ARBA" id="ARBA00022676"/>
    </source>
</evidence>
<keyword evidence="2" id="KW-0328">Glycosyltransferase</keyword>
<feature type="domain" description="Fucosyltransferase C-terminal" evidence="4">
    <location>
        <begin position="113"/>
        <end position="246"/>
    </location>
</feature>
<dbReference type="Pfam" id="PF18025">
    <property type="entry name" value="FucT_N"/>
    <property type="match status" value="1"/>
</dbReference>
<dbReference type="PANTHER" id="PTHR11929:SF194">
    <property type="entry name" value="ALPHA-(1,3)-FUCOSYLTRANSFERASE 10"/>
    <property type="match status" value="1"/>
</dbReference>
<dbReference type="GO" id="GO:0016020">
    <property type="term" value="C:membrane"/>
    <property type="evidence" value="ECO:0007669"/>
    <property type="project" value="InterPro"/>
</dbReference>
<dbReference type="AlphaFoldDB" id="A0AAN0M4M7"/>
<evidence type="ECO:0000259" key="4">
    <source>
        <dbReference type="Pfam" id="PF00852"/>
    </source>
</evidence>
<keyword evidence="3" id="KW-0808">Transferase</keyword>
<dbReference type="GO" id="GO:0046920">
    <property type="term" value="F:alpha-(1-&gt;3)-fucosyltransferase activity"/>
    <property type="evidence" value="ECO:0007669"/>
    <property type="project" value="TreeGrafter"/>
</dbReference>
<evidence type="ECO:0000313" key="6">
    <source>
        <dbReference type="EMBL" id="WZU64794.1"/>
    </source>
</evidence>
<evidence type="ECO:0000259" key="5">
    <source>
        <dbReference type="Pfam" id="PF18025"/>
    </source>
</evidence>
<proteinExistence type="inferred from homology"/>
<feature type="domain" description="Alpha-(1,3)-fucosyltransferase FucT N-terminal" evidence="5">
    <location>
        <begin position="2"/>
        <end position="81"/>
    </location>
</feature>